<dbReference type="NCBIfam" id="TIGR00153">
    <property type="entry name" value="TIGR00153 family protein"/>
    <property type="match status" value="1"/>
</dbReference>
<dbReference type="EMBL" id="PETL01000236">
    <property type="protein sequence ID" value="PIV63897.1"/>
    <property type="molecule type" value="Genomic_DNA"/>
</dbReference>
<dbReference type="InterPro" id="IPR002727">
    <property type="entry name" value="DUF47"/>
</dbReference>
<dbReference type="PANTHER" id="PTHR36536">
    <property type="entry name" value="UPF0111 PROTEIN HI_1603"/>
    <property type="match status" value="1"/>
</dbReference>
<protein>
    <submittedName>
        <fullName evidence="3">TIGR00153 family protein</fullName>
    </submittedName>
</protein>
<evidence type="ECO:0000256" key="2">
    <source>
        <dbReference type="SAM" id="Coils"/>
    </source>
</evidence>
<evidence type="ECO:0000313" key="4">
    <source>
        <dbReference type="Proteomes" id="UP000228886"/>
    </source>
</evidence>
<comment type="similarity">
    <text evidence="1">Belongs to the UPF0111 family.</text>
</comment>
<accession>A0A2M7E821</accession>
<dbReference type="Proteomes" id="UP000228886">
    <property type="component" value="Unassembled WGS sequence"/>
</dbReference>
<keyword evidence="2" id="KW-0175">Coiled coil</keyword>
<dbReference type="Gene3D" id="1.20.58.220">
    <property type="entry name" value="Phosphate transport system protein phou homolog 2, domain 2"/>
    <property type="match status" value="1"/>
</dbReference>
<dbReference type="Pfam" id="PF01865">
    <property type="entry name" value="PhoU_div"/>
    <property type="match status" value="1"/>
</dbReference>
<reference evidence="4" key="1">
    <citation type="submission" date="2017-09" db="EMBL/GenBank/DDBJ databases">
        <title>Depth-based differentiation of microbial function through sediment-hosted aquifers and enrichment of novel symbionts in the deep terrestrial subsurface.</title>
        <authorList>
            <person name="Probst A.J."/>
            <person name="Ladd B."/>
            <person name="Jarett J.K."/>
            <person name="Geller-Mcgrath D.E."/>
            <person name="Sieber C.M.K."/>
            <person name="Emerson J.B."/>
            <person name="Anantharaman K."/>
            <person name="Thomas B.C."/>
            <person name="Malmstrom R."/>
            <person name="Stieglmeier M."/>
            <person name="Klingl A."/>
            <person name="Woyke T."/>
            <person name="Ryan C.M."/>
            <person name="Banfield J.F."/>
        </authorList>
    </citation>
    <scope>NUCLEOTIDE SEQUENCE [LARGE SCALE GENOMIC DNA]</scope>
</reference>
<organism evidence="3 4">
    <name type="scientific">bacterium (Candidatus Ratteibacteria) CG01_land_8_20_14_3_00_40_19</name>
    <dbReference type="NCBI Taxonomy" id="2014290"/>
    <lineage>
        <taxon>Bacteria</taxon>
        <taxon>Candidatus Ratteibacteria</taxon>
    </lineage>
</organism>
<evidence type="ECO:0000256" key="1">
    <source>
        <dbReference type="ARBA" id="ARBA00008591"/>
    </source>
</evidence>
<dbReference type="InterPro" id="IPR038078">
    <property type="entry name" value="PhoU-like_sf"/>
</dbReference>
<feature type="coiled-coil region" evidence="2">
    <location>
        <begin position="34"/>
        <end position="61"/>
    </location>
</feature>
<dbReference type="AlphaFoldDB" id="A0A2M7E821"/>
<comment type="caution">
    <text evidence="3">The sequence shown here is derived from an EMBL/GenBank/DDBJ whole genome shotgun (WGS) entry which is preliminary data.</text>
</comment>
<proteinExistence type="inferred from homology"/>
<dbReference type="SUPFAM" id="SSF109755">
    <property type="entry name" value="PhoU-like"/>
    <property type="match status" value="1"/>
</dbReference>
<evidence type="ECO:0000313" key="3">
    <source>
        <dbReference type="EMBL" id="PIV63897.1"/>
    </source>
</evidence>
<dbReference type="PANTHER" id="PTHR36536:SF3">
    <property type="entry name" value="UPF0111 PROTEIN HI_1603"/>
    <property type="match status" value="1"/>
</dbReference>
<name>A0A2M7E821_9BACT</name>
<sequence length="211" mass="24045">MRKQEEESIDLAKEHLAKTELCLKEMVNTFNAYLENKGKEAENFALQVDRLESEADNLRREIAKGLFGGAFLPLFRESFLNFVEAVDKIADEAESCCDLIMLESPDVPDDLKLSFKEIVRDSVLSFQPLKEGFGYLLKDFSLILEQVQKVNVKEAEVDQKEEDLTRRIFSSNLELAQKILLKQLVAKICDISDRAEDAADRLEVLAIKGRI</sequence>
<gene>
    <name evidence="3" type="ORF">COS11_05005</name>
</gene>
<dbReference type="InterPro" id="IPR018445">
    <property type="entry name" value="Put_Phosphate_transp_reg"/>
</dbReference>